<dbReference type="InterPro" id="IPR005141">
    <property type="entry name" value="eRF1_2"/>
</dbReference>
<dbReference type="Pfam" id="PF26356">
    <property type="entry name" value="Pelota_N"/>
    <property type="match status" value="1"/>
</dbReference>
<comment type="cofactor">
    <cofactor evidence="1">
        <name>a divalent metal cation</name>
        <dbReference type="ChEBI" id="CHEBI:60240"/>
    </cofactor>
</comment>
<dbReference type="SUPFAM" id="SSF53137">
    <property type="entry name" value="Translational machinery components"/>
    <property type="match status" value="1"/>
</dbReference>
<dbReference type="Gene3D" id="3.30.420.60">
    <property type="entry name" value="eRF1 domain 2"/>
    <property type="match status" value="1"/>
</dbReference>
<dbReference type="GO" id="GO:0046872">
    <property type="term" value="F:metal ion binding"/>
    <property type="evidence" value="ECO:0007669"/>
    <property type="project" value="UniProtKB-KW"/>
</dbReference>
<name>A0A9W6F4J8_9CHLO</name>
<dbReference type="FunFam" id="3.30.420.60:FF:000002">
    <property type="entry name" value="Protein pelota homolog"/>
    <property type="match status" value="1"/>
</dbReference>
<dbReference type="GO" id="GO:0070966">
    <property type="term" value="P:nuclear-transcribed mRNA catabolic process, no-go decay"/>
    <property type="evidence" value="ECO:0007669"/>
    <property type="project" value="InterPro"/>
</dbReference>
<protein>
    <recommendedName>
        <fullName evidence="6">eRF1/Pelota-like N-terminal domain-containing protein</fullName>
    </recommendedName>
</protein>
<dbReference type="InterPro" id="IPR058547">
    <property type="entry name" value="Pelota_N"/>
</dbReference>
<evidence type="ECO:0000256" key="5">
    <source>
        <dbReference type="ARBA" id="ARBA00022723"/>
    </source>
</evidence>
<dbReference type="GO" id="GO:0005737">
    <property type="term" value="C:cytoplasm"/>
    <property type="evidence" value="ECO:0007669"/>
    <property type="project" value="UniProtKB-SubCell"/>
</dbReference>
<comment type="subcellular location">
    <subcellularLocation>
        <location evidence="2">Cytoplasm</location>
    </subcellularLocation>
</comment>
<comment type="caution">
    <text evidence="7">The sequence shown here is derived from an EMBL/GenBank/DDBJ whole genome shotgun (WGS) entry which is preliminary data.</text>
</comment>
<accession>A0A9W6F4J8</accession>
<dbReference type="InterPro" id="IPR005142">
    <property type="entry name" value="eRF1_3"/>
</dbReference>
<feature type="domain" description="eRF1/Pelota-like N-terminal" evidence="6">
    <location>
        <begin position="1"/>
        <end position="129"/>
    </location>
</feature>
<dbReference type="GO" id="GO:0070481">
    <property type="term" value="P:nuclear-transcribed mRNA catabolic process, non-stop decay"/>
    <property type="evidence" value="ECO:0007669"/>
    <property type="project" value="InterPro"/>
</dbReference>
<dbReference type="PANTHER" id="PTHR10853">
    <property type="entry name" value="PELOTA"/>
    <property type="match status" value="1"/>
</dbReference>
<dbReference type="SMART" id="SM01194">
    <property type="entry name" value="eRF1_1"/>
    <property type="match status" value="1"/>
</dbReference>
<dbReference type="Proteomes" id="UP001165080">
    <property type="component" value="Unassembled WGS sequence"/>
</dbReference>
<dbReference type="FunFam" id="2.30.30.870:FF:000001">
    <property type="entry name" value="Protein pelota homolog"/>
    <property type="match status" value="1"/>
</dbReference>
<dbReference type="GO" id="GO:0032790">
    <property type="term" value="P:ribosome disassembly"/>
    <property type="evidence" value="ECO:0007669"/>
    <property type="project" value="TreeGrafter"/>
</dbReference>
<dbReference type="AlphaFoldDB" id="A0A9W6F4J8"/>
<evidence type="ECO:0000256" key="2">
    <source>
        <dbReference type="ARBA" id="ARBA00004496"/>
    </source>
</evidence>
<dbReference type="Gene3D" id="3.30.1330.30">
    <property type="match status" value="2"/>
</dbReference>
<keyword evidence="4" id="KW-0963">Cytoplasm</keyword>
<dbReference type="InterPro" id="IPR004405">
    <property type="entry name" value="TF_pelota"/>
</dbReference>
<dbReference type="Pfam" id="PF03464">
    <property type="entry name" value="eRF1_2"/>
    <property type="match status" value="1"/>
</dbReference>
<dbReference type="EMBL" id="BRXU01000014">
    <property type="protein sequence ID" value="GLC55964.1"/>
    <property type="molecule type" value="Genomic_DNA"/>
</dbReference>
<dbReference type="SUPFAM" id="SSF159065">
    <property type="entry name" value="Dom34/Pelota N-terminal domain-like"/>
    <property type="match status" value="1"/>
</dbReference>
<dbReference type="GO" id="GO:0070651">
    <property type="term" value="P:nonfunctional rRNA decay"/>
    <property type="evidence" value="ECO:0007669"/>
    <property type="project" value="TreeGrafter"/>
</dbReference>
<organism evidence="7 8">
    <name type="scientific">Pleodorina starrii</name>
    <dbReference type="NCBI Taxonomy" id="330485"/>
    <lineage>
        <taxon>Eukaryota</taxon>
        <taxon>Viridiplantae</taxon>
        <taxon>Chlorophyta</taxon>
        <taxon>core chlorophytes</taxon>
        <taxon>Chlorophyceae</taxon>
        <taxon>CS clade</taxon>
        <taxon>Chlamydomonadales</taxon>
        <taxon>Volvocaceae</taxon>
        <taxon>Pleodorina</taxon>
    </lineage>
</organism>
<evidence type="ECO:0000259" key="6">
    <source>
        <dbReference type="SMART" id="SM01194"/>
    </source>
</evidence>
<keyword evidence="5" id="KW-0479">Metal-binding</keyword>
<gene>
    <name evidence="7" type="primary">PLEST002908</name>
    <name evidence="7" type="ORF">PLESTB_001049700</name>
</gene>
<dbReference type="InterPro" id="IPR029064">
    <property type="entry name" value="Ribosomal_eL30-like_sf"/>
</dbReference>
<dbReference type="Pfam" id="PF03465">
    <property type="entry name" value="eRF1_3"/>
    <property type="match status" value="1"/>
</dbReference>
<comment type="similarity">
    <text evidence="3">Belongs to the eukaryotic release factor 1 family. Pelota subfamily.</text>
</comment>
<evidence type="ECO:0000313" key="7">
    <source>
        <dbReference type="EMBL" id="GLC55964.1"/>
    </source>
</evidence>
<dbReference type="Gene3D" id="2.30.30.870">
    <property type="entry name" value="Pelota, domain A"/>
    <property type="match status" value="1"/>
</dbReference>
<dbReference type="InterPro" id="IPR038069">
    <property type="entry name" value="Pelota/DOM34_N"/>
</dbReference>
<reference evidence="7 8" key="1">
    <citation type="journal article" date="2023" name="Commun. Biol.">
        <title>Reorganization of the ancestral sex-determining regions during the evolution of trioecy in Pleodorina starrii.</title>
        <authorList>
            <person name="Takahashi K."/>
            <person name="Suzuki S."/>
            <person name="Kawai-Toyooka H."/>
            <person name="Yamamoto K."/>
            <person name="Hamaji T."/>
            <person name="Ootsuki R."/>
            <person name="Yamaguchi H."/>
            <person name="Kawachi M."/>
            <person name="Higashiyama T."/>
            <person name="Nozaki H."/>
        </authorList>
    </citation>
    <scope>NUCLEOTIDE SEQUENCE [LARGE SCALE GENOMIC DNA]</scope>
    <source>
        <strain evidence="7 8">NIES-4479</strain>
    </source>
</reference>
<dbReference type="InterPro" id="IPR005140">
    <property type="entry name" value="eRF1_Pelota-like_N"/>
</dbReference>
<sequence length="482" mass="52436">MKLLARGFTKDAEGYVKLLPEEAEDMWHVYNLAREGDHITATTFRKVQVDKGTGADTERLKLKLTLEVESIEFDAEGGVIRIKGRNLTESEHIKLGAYHSLELELGRAFTLHKASWDALDIERVKQATDVALSADLAAVLITEGLANVCLVGGSTTLVRARVEANLPRKRGAAALGYDKAWARFLDHVLNAVVRHVDFSVVKCLVIAGPGFAKDQFKEYMEAEAVRREIRPLIENKDKVVLAPASSAYKHSLKEVLSCPGIASRIKDTKAAREVAALQDFYDLLSTDSSRAFYGPGHVFAAAELGGWLSVAVFPCSGPKASRAIGISISWRQAAGSAGPPCWERPAMNVRAQMHARVCLGPDPRGVNDFHSPLLRSAPFPSPPSPYLPSPSLLLPQCAALRSAGAIQVLLISDSLFRINHIEKRRRYAQLVEGVREAGGEALVFSAMHVSGEQLTQLSGIAAILRFPLPELEDLEIPAEGLA</sequence>
<keyword evidence="8" id="KW-1185">Reference proteome</keyword>
<dbReference type="PANTHER" id="PTHR10853:SF0">
    <property type="entry name" value="PROTEIN PELOTA HOMOLOG"/>
    <property type="match status" value="1"/>
</dbReference>
<dbReference type="SUPFAM" id="SSF55315">
    <property type="entry name" value="L30e-like"/>
    <property type="match status" value="2"/>
</dbReference>
<evidence type="ECO:0000256" key="1">
    <source>
        <dbReference type="ARBA" id="ARBA00001968"/>
    </source>
</evidence>
<dbReference type="GO" id="GO:0071025">
    <property type="term" value="P:RNA surveillance"/>
    <property type="evidence" value="ECO:0007669"/>
    <property type="project" value="InterPro"/>
</dbReference>
<dbReference type="InterPro" id="IPR042226">
    <property type="entry name" value="eFR1_2_sf"/>
</dbReference>
<evidence type="ECO:0000313" key="8">
    <source>
        <dbReference type="Proteomes" id="UP001165080"/>
    </source>
</evidence>
<evidence type="ECO:0000256" key="3">
    <source>
        <dbReference type="ARBA" id="ARBA00009504"/>
    </source>
</evidence>
<proteinExistence type="inferred from homology"/>
<evidence type="ECO:0000256" key="4">
    <source>
        <dbReference type="ARBA" id="ARBA00022490"/>
    </source>
</evidence>